<dbReference type="Gene3D" id="2.30.42.10">
    <property type="match status" value="1"/>
</dbReference>
<evidence type="ECO:0000256" key="4">
    <source>
        <dbReference type="SAM" id="SignalP"/>
    </source>
</evidence>
<keyword evidence="2" id="KW-0378">Hydrolase</keyword>
<accession>A0A9D1LSG2</accession>
<dbReference type="PROSITE" id="PS50106">
    <property type="entry name" value="PDZ"/>
    <property type="match status" value="1"/>
</dbReference>
<comment type="caution">
    <text evidence="6">The sequence shown here is derived from an EMBL/GenBank/DDBJ whole genome shotgun (WGS) entry which is preliminary data.</text>
</comment>
<evidence type="ECO:0000313" key="6">
    <source>
        <dbReference type="EMBL" id="HIU47141.1"/>
    </source>
</evidence>
<dbReference type="GO" id="GO:0004252">
    <property type="term" value="F:serine-type endopeptidase activity"/>
    <property type="evidence" value="ECO:0007669"/>
    <property type="project" value="InterPro"/>
</dbReference>
<dbReference type="PANTHER" id="PTHR43343">
    <property type="entry name" value="PEPTIDASE S12"/>
    <property type="match status" value="1"/>
</dbReference>
<evidence type="ECO:0000259" key="5">
    <source>
        <dbReference type="PROSITE" id="PS50106"/>
    </source>
</evidence>
<dbReference type="PANTHER" id="PTHR43343:SF3">
    <property type="entry name" value="PROTEASE DO-LIKE 8, CHLOROPLASTIC"/>
    <property type="match status" value="1"/>
</dbReference>
<dbReference type="EMBL" id="DVNK01000049">
    <property type="protein sequence ID" value="HIU47141.1"/>
    <property type="molecule type" value="Genomic_DNA"/>
</dbReference>
<feature type="chain" id="PRO_5038985218" evidence="4">
    <location>
        <begin position="22"/>
        <end position="455"/>
    </location>
</feature>
<dbReference type="Pfam" id="PF13180">
    <property type="entry name" value="PDZ_2"/>
    <property type="match status" value="1"/>
</dbReference>
<evidence type="ECO:0000256" key="2">
    <source>
        <dbReference type="ARBA" id="ARBA00022801"/>
    </source>
</evidence>
<dbReference type="InterPro" id="IPR051201">
    <property type="entry name" value="Chloro_Bact_Ser_Proteases"/>
</dbReference>
<reference evidence="6" key="1">
    <citation type="submission" date="2020-10" db="EMBL/GenBank/DDBJ databases">
        <authorList>
            <person name="Gilroy R."/>
        </authorList>
    </citation>
    <scope>NUCLEOTIDE SEQUENCE</scope>
    <source>
        <strain evidence="6">ChiSxjej2B14-8506</strain>
    </source>
</reference>
<evidence type="ECO:0000256" key="3">
    <source>
        <dbReference type="SAM" id="MobiDB-lite"/>
    </source>
</evidence>
<dbReference type="Gene3D" id="2.40.10.120">
    <property type="match status" value="1"/>
</dbReference>
<reference evidence="6" key="2">
    <citation type="journal article" date="2021" name="PeerJ">
        <title>Extensive microbial diversity within the chicken gut microbiome revealed by metagenomics and culture.</title>
        <authorList>
            <person name="Gilroy R."/>
            <person name="Ravi A."/>
            <person name="Getino M."/>
            <person name="Pursley I."/>
            <person name="Horton D.L."/>
            <person name="Alikhan N.F."/>
            <person name="Baker D."/>
            <person name="Gharbi K."/>
            <person name="Hall N."/>
            <person name="Watson M."/>
            <person name="Adriaenssens E.M."/>
            <person name="Foster-Nyarko E."/>
            <person name="Jarju S."/>
            <person name="Secka A."/>
            <person name="Antonio M."/>
            <person name="Oren A."/>
            <person name="Chaudhuri R.R."/>
            <person name="La Ragione R."/>
            <person name="Hildebrand F."/>
            <person name="Pallen M.J."/>
        </authorList>
    </citation>
    <scope>NUCLEOTIDE SEQUENCE</scope>
    <source>
        <strain evidence="6">ChiSxjej2B14-8506</strain>
    </source>
</reference>
<name>A0A9D1LSG2_9FIRM</name>
<dbReference type="GO" id="GO:0006508">
    <property type="term" value="P:proteolysis"/>
    <property type="evidence" value="ECO:0007669"/>
    <property type="project" value="UniProtKB-KW"/>
</dbReference>
<gene>
    <name evidence="6" type="ORF">IAC59_07765</name>
</gene>
<dbReference type="InterPro" id="IPR001478">
    <property type="entry name" value="PDZ"/>
</dbReference>
<dbReference type="SUPFAM" id="SSF50156">
    <property type="entry name" value="PDZ domain-like"/>
    <property type="match status" value="1"/>
</dbReference>
<organism evidence="6 7">
    <name type="scientific">Candidatus Fimadaptatus faecigallinarum</name>
    <dbReference type="NCBI Taxonomy" id="2840814"/>
    <lineage>
        <taxon>Bacteria</taxon>
        <taxon>Bacillati</taxon>
        <taxon>Bacillota</taxon>
        <taxon>Clostridia</taxon>
        <taxon>Eubacteriales</taxon>
        <taxon>Candidatus Fimadaptatus</taxon>
    </lineage>
</organism>
<dbReference type="AlphaFoldDB" id="A0A9D1LSG2"/>
<feature type="domain" description="PDZ" evidence="5">
    <location>
        <begin position="344"/>
        <end position="434"/>
    </location>
</feature>
<dbReference type="InterPro" id="IPR009003">
    <property type="entry name" value="Peptidase_S1_PA"/>
</dbReference>
<keyword evidence="1" id="KW-0645">Protease</keyword>
<evidence type="ECO:0000256" key="1">
    <source>
        <dbReference type="ARBA" id="ARBA00022670"/>
    </source>
</evidence>
<sequence>MNMQGLLALLISAAMSCGAMADTTSVPADVDAALIGSATQTMEVEDAAAAPDTADSAGTADTSDAADTQSAGDALDAADTSDVLDTAGAADASDAADTSDALDTAGAADAPDTAAAVAAPSATGLDEAATGVSEARGYSRLFTDNPVPDVAQRCLGSVVGVINLVSSFDFDSREVTDEEYGYGSGVVIDNEGHIVTNAHVVQGADKLRILLDDDTELDAELVGLDSDTDLAVLYVEGLELEPVEIGDSSALRVGDLLIAIGNPGGYYGTVSVGVVSALERDIETFARPMDIIQTDAAMSPGISGGALLNADGELVGIPTLGVMLYEGLNFAIPSNTMREVVDELITYGKVRKPGMGIYYQVQDGPDEPLRSCLPAGLLVVEVGLDTPAEAAGMRVGDVIYEINGTRIKSARELTLATQDCEAGDVISVRVYRHSYQERPVDENFIDMDVTLEYIE</sequence>
<evidence type="ECO:0000313" key="7">
    <source>
        <dbReference type="Proteomes" id="UP000824123"/>
    </source>
</evidence>
<dbReference type="Proteomes" id="UP000824123">
    <property type="component" value="Unassembled WGS sequence"/>
</dbReference>
<dbReference type="SUPFAM" id="SSF50494">
    <property type="entry name" value="Trypsin-like serine proteases"/>
    <property type="match status" value="1"/>
</dbReference>
<dbReference type="InterPro" id="IPR036034">
    <property type="entry name" value="PDZ_sf"/>
</dbReference>
<feature type="compositionally biased region" description="Low complexity" evidence="3">
    <location>
        <begin position="47"/>
        <end position="74"/>
    </location>
</feature>
<protein>
    <submittedName>
        <fullName evidence="6">Trypsin-like peptidase domain-containing protein</fullName>
    </submittedName>
</protein>
<feature type="signal peptide" evidence="4">
    <location>
        <begin position="1"/>
        <end position="21"/>
    </location>
</feature>
<dbReference type="InterPro" id="IPR001940">
    <property type="entry name" value="Peptidase_S1C"/>
</dbReference>
<proteinExistence type="predicted"/>
<keyword evidence="4" id="KW-0732">Signal</keyword>
<dbReference type="SMART" id="SM00228">
    <property type="entry name" value="PDZ"/>
    <property type="match status" value="1"/>
</dbReference>
<feature type="region of interest" description="Disordered" evidence="3">
    <location>
        <begin position="45"/>
        <end position="76"/>
    </location>
</feature>
<dbReference type="PRINTS" id="PR00834">
    <property type="entry name" value="PROTEASES2C"/>
</dbReference>
<dbReference type="Pfam" id="PF13365">
    <property type="entry name" value="Trypsin_2"/>
    <property type="match status" value="1"/>
</dbReference>